<feature type="compositionally biased region" description="Basic residues" evidence="1">
    <location>
        <begin position="84"/>
        <end position="96"/>
    </location>
</feature>
<sequence>MSDRDARISELAYRIWEEEGRPEGRDGDHWAEAERRYAAQWMPPAAPKKKKTMSKAQRAKILKGLAAKRAAAEAAASAPAVVPKPKKAKKPKAAKE</sequence>
<dbReference type="Proteomes" id="UP001143309">
    <property type="component" value="Unassembled WGS sequence"/>
</dbReference>
<dbReference type="EMBL" id="BSFL01000003">
    <property type="protein sequence ID" value="GLK81495.1"/>
    <property type="molecule type" value="Genomic_DNA"/>
</dbReference>
<proteinExistence type="predicted"/>
<evidence type="ECO:0000313" key="3">
    <source>
        <dbReference type="Proteomes" id="UP001143309"/>
    </source>
</evidence>
<keyword evidence="3" id="KW-1185">Reference proteome</keyword>
<evidence type="ECO:0000256" key="1">
    <source>
        <dbReference type="SAM" id="MobiDB-lite"/>
    </source>
</evidence>
<evidence type="ECO:0008006" key="4">
    <source>
        <dbReference type="Google" id="ProtNLM"/>
    </source>
</evidence>
<comment type="caution">
    <text evidence="2">The sequence shown here is derived from an EMBL/GenBank/DDBJ whole genome shotgun (WGS) entry which is preliminary data.</text>
</comment>
<feature type="region of interest" description="Disordered" evidence="1">
    <location>
        <begin position="73"/>
        <end position="96"/>
    </location>
</feature>
<dbReference type="InterPro" id="IPR021327">
    <property type="entry name" value="DUF2934"/>
</dbReference>
<reference evidence="2" key="2">
    <citation type="submission" date="2023-01" db="EMBL/GenBank/DDBJ databases">
        <authorList>
            <person name="Sun Q."/>
            <person name="Evtushenko L."/>
        </authorList>
    </citation>
    <scope>NUCLEOTIDE SEQUENCE</scope>
    <source>
        <strain evidence="2">VKM B-2748</strain>
    </source>
</reference>
<evidence type="ECO:0000313" key="2">
    <source>
        <dbReference type="EMBL" id="GLK81495.1"/>
    </source>
</evidence>
<dbReference type="AlphaFoldDB" id="A0A9W6JPR4"/>
<accession>A0A9W6JPR4</accession>
<protein>
    <recommendedName>
        <fullName evidence="4">DUF2934 domain-containing protein</fullName>
    </recommendedName>
</protein>
<name>A0A9W6JPR4_9HYPH</name>
<gene>
    <name evidence="2" type="ORF">GCM10008174_32360</name>
</gene>
<reference evidence="2" key="1">
    <citation type="journal article" date="2014" name="Int. J. Syst. Evol. Microbiol.">
        <title>Complete genome sequence of Corynebacterium casei LMG S-19264T (=DSM 44701T), isolated from a smear-ripened cheese.</title>
        <authorList>
            <consortium name="US DOE Joint Genome Institute (JGI-PGF)"/>
            <person name="Walter F."/>
            <person name="Albersmeier A."/>
            <person name="Kalinowski J."/>
            <person name="Ruckert C."/>
        </authorList>
    </citation>
    <scope>NUCLEOTIDE SEQUENCE</scope>
    <source>
        <strain evidence="2">VKM B-2748</strain>
    </source>
</reference>
<dbReference type="RefSeq" id="WP_271201944.1">
    <property type="nucleotide sequence ID" value="NZ_BSFL01000003.1"/>
</dbReference>
<dbReference type="Pfam" id="PF11154">
    <property type="entry name" value="DUF2934"/>
    <property type="match status" value="1"/>
</dbReference>
<feature type="compositionally biased region" description="Low complexity" evidence="1">
    <location>
        <begin position="73"/>
        <end position="83"/>
    </location>
</feature>
<organism evidence="2 3">
    <name type="scientific">Methylopila turkensis</name>
    <dbReference type="NCBI Taxonomy" id="1437816"/>
    <lineage>
        <taxon>Bacteria</taxon>
        <taxon>Pseudomonadati</taxon>
        <taxon>Pseudomonadota</taxon>
        <taxon>Alphaproteobacteria</taxon>
        <taxon>Hyphomicrobiales</taxon>
        <taxon>Methylopilaceae</taxon>
        <taxon>Methylopila</taxon>
    </lineage>
</organism>